<dbReference type="PANTHER" id="PTHR45749:SF21">
    <property type="entry name" value="DUF4371 DOMAIN-CONTAINING PROTEIN"/>
    <property type="match status" value="1"/>
</dbReference>
<protein>
    <recommendedName>
        <fullName evidence="3">DUF4371 domain-containing protein</fullName>
    </recommendedName>
</protein>
<dbReference type="AlphaFoldDB" id="A0AAN7P546"/>
<name>A0AAN7P546_9COLE</name>
<evidence type="ECO:0000313" key="2">
    <source>
        <dbReference type="Proteomes" id="UP001353858"/>
    </source>
</evidence>
<keyword evidence="2" id="KW-1185">Reference proteome</keyword>
<evidence type="ECO:0008006" key="3">
    <source>
        <dbReference type="Google" id="ProtNLM"/>
    </source>
</evidence>
<gene>
    <name evidence="1" type="ORF">RN001_009343</name>
</gene>
<dbReference type="PANTHER" id="PTHR45749">
    <property type="match status" value="1"/>
</dbReference>
<dbReference type="EMBL" id="JARPUR010000004">
    <property type="protein sequence ID" value="KAK4876837.1"/>
    <property type="molecule type" value="Genomic_DNA"/>
</dbReference>
<accession>A0AAN7P546</accession>
<organism evidence="1 2">
    <name type="scientific">Aquatica leii</name>
    <dbReference type="NCBI Taxonomy" id="1421715"/>
    <lineage>
        <taxon>Eukaryota</taxon>
        <taxon>Metazoa</taxon>
        <taxon>Ecdysozoa</taxon>
        <taxon>Arthropoda</taxon>
        <taxon>Hexapoda</taxon>
        <taxon>Insecta</taxon>
        <taxon>Pterygota</taxon>
        <taxon>Neoptera</taxon>
        <taxon>Endopterygota</taxon>
        <taxon>Coleoptera</taxon>
        <taxon>Polyphaga</taxon>
        <taxon>Elateriformia</taxon>
        <taxon>Elateroidea</taxon>
        <taxon>Lampyridae</taxon>
        <taxon>Luciolinae</taxon>
        <taxon>Aquatica</taxon>
    </lineage>
</organism>
<reference evidence="2" key="1">
    <citation type="submission" date="2023-01" db="EMBL/GenBank/DDBJ databases">
        <title>Key to firefly adult light organ development and bioluminescence: homeobox transcription factors regulate luciferase expression and transportation to peroxisome.</title>
        <authorList>
            <person name="Fu X."/>
        </authorList>
    </citation>
    <scope>NUCLEOTIDE SEQUENCE [LARGE SCALE GENOMIC DNA]</scope>
</reference>
<comment type="caution">
    <text evidence="1">The sequence shown here is derived from an EMBL/GenBank/DDBJ whole genome shotgun (WGS) entry which is preliminary data.</text>
</comment>
<dbReference type="Proteomes" id="UP001353858">
    <property type="component" value="Unassembled WGS sequence"/>
</dbReference>
<proteinExistence type="predicted"/>
<sequence length="375" mass="43854">MDKKRKRLSGSQYKNRRLMKEAEGIKLSYALKEFLTQKSCQEDTSTSTARLDLLDEKETSINSQSLPEKILGESEPTMKPIHLNNRLKQKKTIDFEYQRILNMKIQRCRGVIKRIISIIRLLASQCLAFRGTTEHLFEQNNGNFLKLVELLSEFDPVTEEHIRRVQRESNKWSVTYLSNTIQDELINLMGNLILTKIVEIAKYFSIIADCTPDVSHVEQLSIVIKIVDFKHSQNIFEIEEFFIGLFEASDATGKGLTEHILTHLKKLESLECATEFPTESEVRPRRKKRLFDYEKSDDEPLSEETKFKINFFNYILDITINSLNERFTLLNTHSSHFQFLYDIFRIKDMNDNTLTNYCTSLQSVQLSMNQKQIQI</sequence>
<evidence type="ECO:0000313" key="1">
    <source>
        <dbReference type="EMBL" id="KAK4876837.1"/>
    </source>
</evidence>